<keyword evidence="6" id="KW-0812">Transmembrane</keyword>
<dbReference type="SMART" id="SM00184">
    <property type="entry name" value="RING"/>
    <property type="match status" value="1"/>
</dbReference>
<protein>
    <submittedName>
        <fullName evidence="9">RING-type domain-containing protein</fullName>
    </submittedName>
</protein>
<feature type="transmembrane region" description="Helical" evidence="6">
    <location>
        <begin position="189"/>
        <end position="214"/>
    </location>
</feature>
<evidence type="ECO:0000256" key="7">
    <source>
        <dbReference type="SAM" id="SignalP"/>
    </source>
</evidence>
<dbReference type="GO" id="GO:0005634">
    <property type="term" value="C:nucleus"/>
    <property type="evidence" value="ECO:0007669"/>
    <property type="project" value="TreeGrafter"/>
</dbReference>
<dbReference type="Gene3D" id="3.50.30.30">
    <property type="match status" value="1"/>
</dbReference>
<dbReference type="PANTHER" id="PTHR45931:SF20">
    <property type="entry name" value="RING-TYPE E3 UBIQUITIN TRANSFERASE"/>
    <property type="match status" value="1"/>
</dbReference>
<evidence type="ECO:0000256" key="3">
    <source>
        <dbReference type="ARBA" id="ARBA00022833"/>
    </source>
</evidence>
<evidence type="ECO:0000256" key="5">
    <source>
        <dbReference type="SAM" id="MobiDB-lite"/>
    </source>
</evidence>
<dbReference type="PANTHER" id="PTHR45931">
    <property type="entry name" value="SI:CH211-59O9.10"/>
    <property type="match status" value="1"/>
</dbReference>
<dbReference type="GO" id="GO:0008270">
    <property type="term" value="F:zinc ion binding"/>
    <property type="evidence" value="ECO:0007669"/>
    <property type="project" value="UniProtKB-KW"/>
</dbReference>
<feature type="compositionally biased region" description="Polar residues" evidence="5">
    <location>
        <begin position="388"/>
        <end position="401"/>
    </location>
</feature>
<evidence type="ECO:0000259" key="8">
    <source>
        <dbReference type="PROSITE" id="PS50089"/>
    </source>
</evidence>
<dbReference type="GO" id="GO:0061630">
    <property type="term" value="F:ubiquitin protein ligase activity"/>
    <property type="evidence" value="ECO:0007669"/>
    <property type="project" value="TreeGrafter"/>
</dbReference>
<dbReference type="Proteomes" id="UP000005237">
    <property type="component" value="Unassembled WGS sequence"/>
</dbReference>
<proteinExistence type="predicted"/>
<feature type="chain" id="PRO_5035883073" evidence="7">
    <location>
        <begin position="26"/>
        <end position="507"/>
    </location>
</feature>
<keyword evidence="2 4" id="KW-0863">Zinc-finger</keyword>
<name>A0A8R1IN19_CAEJA</name>
<feature type="region of interest" description="Disordered" evidence="5">
    <location>
        <begin position="378"/>
        <end position="401"/>
    </location>
</feature>
<keyword evidence="10" id="KW-1185">Reference proteome</keyword>
<keyword evidence="3" id="KW-0862">Zinc</keyword>
<feature type="domain" description="RING-type" evidence="8">
    <location>
        <begin position="246"/>
        <end position="288"/>
    </location>
</feature>
<evidence type="ECO:0000313" key="9">
    <source>
        <dbReference type="EnsemblMetazoa" id="CJA33622.1"/>
    </source>
</evidence>
<keyword evidence="6" id="KW-0472">Membrane</keyword>
<keyword evidence="6" id="KW-1133">Transmembrane helix</keyword>
<dbReference type="InterPro" id="IPR013083">
    <property type="entry name" value="Znf_RING/FYVE/PHD"/>
</dbReference>
<feature type="compositionally biased region" description="Polar residues" evidence="5">
    <location>
        <begin position="298"/>
        <end position="311"/>
    </location>
</feature>
<dbReference type="EnsemblMetazoa" id="CJA33622.1">
    <property type="protein sequence ID" value="CJA33622.1"/>
    <property type="gene ID" value="WBGene00209469"/>
</dbReference>
<dbReference type="Gene3D" id="3.30.40.10">
    <property type="entry name" value="Zinc/RING finger domain, C3HC4 (zinc finger)"/>
    <property type="match status" value="1"/>
</dbReference>
<dbReference type="SUPFAM" id="SSF57850">
    <property type="entry name" value="RING/U-box"/>
    <property type="match status" value="1"/>
</dbReference>
<evidence type="ECO:0000256" key="6">
    <source>
        <dbReference type="SAM" id="Phobius"/>
    </source>
</evidence>
<keyword evidence="1" id="KW-0479">Metal-binding</keyword>
<accession>A0A8R1IN19</accession>
<evidence type="ECO:0000256" key="1">
    <source>
        <dbReference type="ARBA" id="ARBA00022723"/>
    </source>
</evidence>
<feature type="signal peptide" evidence="7">
    <location>
        <begin position="1"/>
        <end position="25"/>
    </location>
</feature>
<dbReference type="Pfam" id="PF13639">
    <property type="entry name" value="zf-RING_2"/>
    <property type="match status" value="1"/>
</dbReference>
<dbReference type="AlphaFoldDB" id="A0A8R1IN19"/>
<dbReference type="FunFam" id="3.30.40.10:FF:000825">
    <property type="entry name" value="Protein CBG07640"/>
    <property type="match status" value="1"/>
</dbReference>
<feature type="region of interest" description="Disordered" evidence="5">
    <location>
        <begin position="295"/>
        <end position="314"/>
    </location>
</feature>
<evidence type="ECO:0000313" key="10">
    <source>
        <dbReference type="Proteomes" id="UP000005237"/>
    </source>
</evidence>
<organism evidence="9 10">
    <name type="scientific">Caenorhabditis japonica</name>
    <dbReference type="NCBI Taxonomy" id="281687"/>
    <lineage>
        <taxon>Eukaryota</taxon>
        <taxon>Metazoa</taxon>
        <taxon>Ecdysozoa</taxon>
        <taxon>Nematoda</taxon>
        <taxon>Chromadorea</taxon>
        <taxon>Rhabditida</taxon>
        <taxon>Rhabditina</taxon>
        <taxon>Rhabditomorpha</taxon>
        <taxon>Rhabditoidea</taxon>
        <taxon>Rhabditidae</taxon>
        <taxon>Peloderinae</taxon>
        <taxon>Caenorhabditis</taxon>
    </lineage>
</organism>
<sequence>MSNEKQCLLWKFAFILYFCIHNCQAQYVLDVIKMASFGEKELVHKCAATGGNFGKDVSDFILSEENLGCAVQVQPVDACEPITVAHNHTPSCYNLFAMVSRSSKAHPCNFSHQAYMVQYSPYPFRLAIFYNYPEQDPISMNGADMSDQVTIPVIMITNDCKEEILRKFTGANVRLQIRIDPEYYELFRYLIPFLVVIVFCFALFLITLCVRGCFERRKLNKRRLSKRNLKKIPVKKYRMGDDPDTCAICLESFSHGEKLRHLPCRHVFHCKCIDVWLTQTRKVCPLCKRKIRSDSDSECSLNDSGESSQIQNEDRRLFPSSLDHMLEESPATTDMSRLGDMWSSQEALVDHDIVLVESTRQSVTSFFRNTLRKLRKSGRNVDAENGSGLESNSHSSGQQAQSIEDDILLEQELFVKYPEPYIFFKTSEFSDLLSRVKTILHLQQPQKLLTLYNWTNLRSGIFYALNNIENEERDFSELCATMSCGQSVIGVAAIDNKKQSESRLSLP</sequence>
<evidence type="ECO:0000256" key="2">
    <source>
        <dbReference type="ARBA" id="ARBA00022771"/>
    </source>
</evidence>
<keyword evidence="7" id="KW-0732">Signal</keyword>
<dbReference type="InterPro" id="IPR051834">
    <property type="entry name" value="RING_finger_E3_ligase"/>
</dbReference>
<dbReference type="InterPro" id="IPR001841">
    <property type="entry name" value="Znf_RING"/>
</dbReference>
<reference evidence="9" key="2">
    <citation type="submission" date="2022-06" db="UniProtKB">
        <authorList>
            <consortium name="EnsemblMetazoa"/>
        </authorList>
    </citation>
    <scope>IDENTIFICATION</scope>
    <source>
        <strain evidence="9">DF5081</strain>
    </source>
</reference>
<reference evidence="10" key="1">
    <citation type="submission" date="2010-08" db="EMBL/GenBank/DDBJ databases">
        <authorList>
            <consortium name="Caenorhabditis japonica Sequencing Consortium"/>
            <person name="Wilson R.K."/>
        </authorList>
    </citation>
    <scope>NUCLEOTIDE SEQUENCE [LARGE SCALE GENOMIC DNA]</scope>
    <source>
        <strain evidence="10">DF5081</strain>
    </source>
</reference>
<evidence type="ECO:0000256" key="4">
    <source>
        <dbReference type="PROSITE-ProRule" id="PRU00175"/>
    </source>
</evidence>
<dbReference type="PROSITE" id="PS50089">
    <property type="entry name" value="ZF_RING_2"/>
    <property type="match status" value="1"/>
</dbReference>
<dbReference type="GO" id="GO:0006511">
    <property type="term" value="P:ubiquitin-dependent protein catabolic process"/>
    <property type="evidence" value="ECO:0007669"/>
    <property type="project" value="TreeGrafter"/>
</dbReference>